<protein>
    <recommendedName>
        <fullName evidence="3">HU domain-containing protein</fullName>
    </recommendedName>
</protein>
<evidence type="ECO:0000313" key="4">
    <source>
        <dbReference type="EMBL" id="KKB48294.1"/>
    </source>
</evidence>
<dbReference type="InterPro" id="IPR010992">
    <property type="entry name" value="IHF-like_DNA-bd_dom_sf"/>
</dbReference>
<dbReference type="InterPro" id="IPR041607">
    <property type="entry name" value="HU-HIG"/>
</dbReference>
<dbReference type="HOGENOM" id="CLU_112331_4_1_10"/>
<proteinExistence type="predicted"/>
<dbReference type="InterPro" id="IPR005902">
    <property type="entry name" value="HU_DNA-bd_put"/>
</dbReference>
<dbReference type="STRING" id="1203610.HMPREF1536_04758"/>
<evidence type="ECO:0000256" key="2">
    <source>
        <dbReference type="SAM" id="MobiDB-lite"/>
    </source>
</evidence>
<feature type="region of interest" description="Disordered" evidence="2">
    <location>
        <begin position="131"/>
        <end position="151"/>
    </location>
</feature>
<evidence type="ECO:0000256" key="1">
    <source>
        <dbReference type="ARBA" id="ARBA00023125"/>
    </source>
</evidence>
<gene>
    <name evidence="4" type="ORF">HMPREF1536_04758</name>
</gene>
<evidence type="ECO:0000259" key="3">
    <source>
        <dbReference type="Pfam" id="PF18291"/>
    </source>
</evidence>
<feature type="domain" description="HU" evidence="3">
    <location>
        <begin position="1"/>
        <end position="127"/>
    </location>
</feature>
<dbReference type="GO" id="GO:0003677">
    <property type="term" value="F:DNA binding"/>
    <property type="evidence" value="ECO:0007669"/>
    <property type="project" value="UniProtKB-KW"/>
</dbReference>
<keyword evidence="1" id="KW-0238">DNA-binding</keyword>
<reference evidence="4 5" key="1">
    <citation type="submission" date="2013-04" db="EMBL/GenBank/DDBJ databases">
        <title>The Genome Sequence of Parabacteroides gordonii DSM 23371.</title>
        <authorList>
            <consortium name="The Broad Institute Genomics Platform"/>
            <person name="Earl A."/>
            <person name="Ward D."/>
            <person name="Feldgarden M."/>
            <person name="Gevers D."/>
            <person name="Martens E."/>
            <person name="Sakamoto M."/>
            <person name="Benno Y."/>
            <person name="Suzuki N."/>
            <person name="Matsunaga N."/>
            <person name="Koshihara K."/>
            <person name="Seki M."/>
            <person name="Komiya H."/>
            <person name="Walker B."/>
            <person name="Young S."/>
            <person name="Zeng Q."/>
            <person name="Gargeya S."/>
            <person name="Fitzgerald M."/>
            <person name="Haas B."/>
            <person name="Abouelleil A."/>
            <person name="Allen A.W."/>
            <person name="Alvarado L."/>
            <person name="Arachchi H.M."/>
            <person name="Berlin A.M."/>
            <person name="Chapman S.B."/>
            <person name="Gainer-Dewar J."/>
            <person name="Goldberg J."/>
            <person name="Griggs A."/>
            <person name="Gujja S."/>
            <person name="Hansen M."/>
            <person name="Howarth C."/>
            <person name="Imamovic A."/>
            <person name="Ireland A."/>
            <person name="Larimer J."/>
            <person name="McCowan C."/>
            <person name="Murphy C."/>
            <person name="Pearson M."/>
            <person name="Poon T.W."/>
            <person name="Priest M."/>
            <person name="Roberts A."/>
            <person name="Saif S."/>
            <person name="Shea T."/>
            <person name="Sisk P."/>
            <person name="Sykes S."/>
            <person name="Wortman J."/>
            <person name="Nusbaum C."/>
            <person name="Birren B."/>
        </authorList>
    </citation>
    <scope>NUCLEOTIDE SEQUENCE [LARGE SCALE GENOMIC DNA]</scope>
    <source>
        <strain evidence="4 5">MS-1</strain>
    </source>
</reference>
<dbReference type="SUPFAM" id="SSF47729">
    <property type="entry name" value="IHF-like DNA-binding proteins"/>
    <property type="match status" value="1"/>
</dbReference>
<evidence type="ECO:0000313" key="5">
    <source>
        <dbReference type="Proteomes" id="UP000033035"/>
    </source>
</evidence>
<dbReference type="PATRIC" id="fig|1203610.3.peg.4850"/>
<dbReference type="AlphaFoldDB" id="A0A0F5IRU2"/>
<dbReference type="EMBL" id="AQHW01000027">
    <property type="protein sequence ID" value="KKB48294.1"/>
    <property type="molecule type" value="Genomic_DNA"/>
</dbReference>
<dbReference type="RefSeq" id="WP_028727365.1">
    <property type="nucleotide sequence ID" value="NZ_AUAE01000013.1"/>
</dbReference>
<organism evidence="4 5">
    <name type="scientific">Parabacteroides gordonii MS-1 = DSM 23371</name>
    <dbReference type="NCBI Taxonomy" id="1203610"/>
    <lineage>
        <taxon>Bacteria</taxon>
        <taxon>Pseudomonadati</taxon>
        <taxon>Bacteroidota</taxon>
        <taxon>Bacteroidia</taxon>
        <taxon>Bacteroidales</taxon>
        <taxon>Tannerellaceae</taxon>
        <taxon>Parabacteroides</taxon>
    </lineage>
</organism>
<dbReference type="NCBIfam" id="TIGR01201">
    <property type="entry name" value="HU_rel"/>
    <property type="match status" value="1"/>
</dbReference>
<accession>A0A0F5IRU2</accession>
<dbReference type="Proteomes" id="UP000033035">
    <property type="component" value="Unassembled WGS sequence"/>
</dbReference>
<comment type="caution">
    <text evidence="4">The sequence shown here is derived from an EMBL/GenBank/DDBJ whole genome shotgun (WGS) entry which is preliminary data.</text>
</comment>
<name>A0A0F5IRU2_9BACT</name>
<dbReference type="Pfam" id="PF18291">
    <property type="entry name" value="HU-HIG"/>
    <property type="match status" value="1"/>
</dbReference>
<keyword evidence="5" id="KW-1185">Reference proteome</keyword>
<sequence length="151" mass="16222">MSVRYKLVKRKDLSKDAPEGAQKIYASVNNNGTLAYKQMCQAIAAYSTASPGDVHLVIDGLLFVLKDSLLRGEIVQMGDFGRFQVNVGSSGAATAEEFKASMIRKPRIVFRPSVELKDILNKVSFERIATEAGPSADGGGGGGEDDRPVIE</sequence>
<dbReference type="Gene3D" id="4.10.520.10">
    <property type="entry name" value="IHF-like DNA-binding proteins"/>
    <property type="match status" value="1"/>
</dbReference>